<evidence type="ECO:0000256" key="3">
    <source>
        <dbReference type="ARBA" id="ARBA00023002"/>
    </source>
</evidence>
<dbReference type="GO" id="GO:0030497">
    <property type="term" value="P:fatty acid elongation"/>
    <property type="evidence" value="ECO:0007669"/>
    <property type="project" value="TreeGrafter"/>
</dbReference>
<reference evidence="6" key="1">
    <citation type="submission" date="2017-06" db="EMBL/GenBank/DDBJ databases">
        <authorList>
            <person name="Varghese N."/>
            <person name="Submissions S."/>
        </authorList>
    </citation>
    <scope>NUCLEOTIDE SEQUENCE [LARGE SCALE GENOMIC DNA]</scope>
    <source>
        <strain evidence="6">JCM 23211</strain>
    </source>
</reference>
<dbReference type="InterPro" id="IPR020904">
    <property type="entry name" value="Sc_DH/Rdtase_CS"/>
</dbReference>
<dbReference type="PROSITE" id="PS00061">
    <property type="entry name" value="ADH_SHORT"/>
    <property type="match status" value="1"/>
</dbReference>
<keyword evidence="2" id="KW-0521">NADP</keyword>
<dbReference type="PANTHER" id="PTHR42760:SF40">
    <property type="entry name" value="3-OXOACYL-[ACYL-CARRIER-PROTEIN] REDUCTASE, CHLOROPLASTIC"/>
    <property type="match status" value="1"/>
</dbReference>
<accession>A0A239JYA7</accession>
<dbReference type="InterPro" id="IPR036291">
    <property type="entry name" value="NAD(P)-bd_dom_sf"/>
</dbReference>
<dbReference type="SUPFAM" id="SSF51735">
    <property type="entry name" value="NAD(P)-binding Rossmann-fold domains"/>
    <property type="match status" value="1"/>
</dbReference>
<dbReference type="Proteomes" id="UP000198327">
    <property type="component" value="Unassembled WGS sequence"/>
</dbReference>
<dbReference type="GO" id="GO:0016616">
    <property type="term" value="F:oxidoreductase activity, acting on the CH-OH group of donors, NAD or NADP as acceptor"/>
    <property type="evidence" value="ECO:0007669"/>
    <property type="project" value="UniProtKB-ARBA"/>
</dbReference>
<evidence type="ECO:0000259" key="4">
    <source>
        <dbReference type="SMART" id="SM00822"/>
    </source>
</evidence>
<organism evidence="5 6">
    <name type="scientific">Rhodococcoides kyotonense</name>
    <dbReference type="NCBI Taxonomy" id="398843"/>
    <lineage>
        <taxon>Bacteria</taxon>
        <taxon>Bacillati</taxon>
        <taxon>Actinomycetota</taxon>
        <taxon>Actinomycetes</taxon>
        <taxon>Mycobacteriales</taxon>
        <taxon>Nocardiaceae</taxon>
        <taxon>Rhodococcoides</taxon>
    </lineage>
</organism>
<name>A0A239JYA7_9NOCA</name>
<dbReference type="PANTHER" id="PTHR42760">
    <property type="entry name" value="SHORT-CHAIN DEHYDROGENASES/REDUCTASES FAMILY MEMBER"/>
    <property type="match status" value="1"/>
</dbReference>
<evidence type="ECO:0000256" key="1">
    <source>
        <dbReference type="ARBA" id="ARBA00006484"/>
    </source>
</evidence>
<dbReference type="PRINTS" id="PR00081">
    <property type="entry name" value="GDHRDH"/>
</dbReference>
<dbReference type="NCBIfam" id="NF005559">
    <property type="entry name" value="PRK07231.1"/>
    <property type="match status" value="1"/>
</dbReference>
<evidence type="ECO:0000313" key="5">
    <source>
        <dbReference type="EMBL" id="SNT10478.1"/>
    </source>
</evidence>
<keyword evidence="6" id="KW-1185">Reference proteome</keyword>
<dbReference type="RefSeq" id="WP_089248070.1">
    <property type="nucleotide sequence ID" value="NZ_FZOW01000009.1"/>
</dbReference>
<dbReference type="AlphaFoldDB" id="A0A239JYA7"/>
<dbReference type="FunFam" id="3.40.50.720:FF:000115">
    <property type="entry name" value="3-oxoacyl-[acyl-carrier-protein] reductase FabG"/>
    <property type="match status" value="1"/>
</dbReference>
<dbReference type="InterPro" id="IPR002347">
    <property type="entry name" value="SDR_fam"/>
</dbReference>
<dbReference type="SMART" id="SM00822">
    <property type="entry name" value="PKS_KR"/>
    <property type="match status" value="1"/>
</dbReference>
<dbReference type="EMBL" id="FZOW01000009">
    <property type="protein sequence ID" value="SNT10478.1"/>
    <property type="molecule type" value="Genomic_DNA"/>
</dbReference>
<proteinExistence type="inferred from homology"/>
<gene>
    <name evidence="5" type="ORF">SAMN05421642_109131</name>
</gene>
<protein>
    <submittedName>
        <fullName evidence="5">3-oxoacyl-[acyl-carrier protein] reductase</fullName>
    </submittedName>
</protein>
<evidence type="ECO:0000313" key="6">
    <source>
        <dbReference type="Proteomes" id="UP000198327"/>
    </source>
</evidence>
<dbReference type="NCBIfam" id="NF009466">
    <property type="entry name" value="PRK12826.1-2"/>
    <property type="match status" value="1"/>
</dbReference>
<dbReference type="OrthoDB" id="9804774at2"/>
<dbReference type="InterPro" id="IPR057326">
    <property type="entry name" value="KR_dom"/>
</dbReference>
<keyword evidence="3" id="KW-0560">Oxidoreductase</keyword>
<dbReference type="Gene3D" id="3.40.50.720">
    <property type="entry name" value="NAD(P)-binding Rossmann-like Domain"/>
    <property type="match status" value="1"/>
</dbReference>
<dbReference type="PRINTS" id="PR00080">
    <property type="entry name" value="SDRFAMILY"/>
</dbReference>
<comment type="similarity">
    <text evidence="1">Belongs to the short-chain dehydrogenases/reductases (SDR) family.</text>
</comment>
<evidence type="ECO:0000256" key="2">
    <source>
        <dbReference type="ARBA" id="ARBA00022857"/>
    </source>
</evidence>
<dbReference type="Pfam" id="PF13561">
    <property type="entry name" value="adh_short_C2"/>
    <property type="match status" value="1"/>
</dbReference>
<feature type="domain" description="Ketoreductase" evidence="4">
    <location>
        <begin position="6"/>
        <end position="181"/>
    </location>
</feature>
<sequence>MRFDDRVVVVTGGAGGIGRVTAEKFSSEGATVAILDLDGEMAARTADALSGPAVGIATDVADSESVQTAVDSVAKSYGRVDVLVNNAGVTRDNLLFKMTENDWDLVMSVHLKGAFLVTRAVQKYMVDAGYGRVVNLSSIAAQGNRGQVNYSAAKAGMQGFTKTLAIELGRFGITANSVGPGFIVTEMTDATARRVGATPEQYRADAAKATPVRRVGEPSDVASVIAFLASEEAGFVTGQNLYVDGGMGL</sequence>